<sequence length="278" mass="31047">MDEKHMQKTSRSIANRRRPSANYGMDDTGQPNCGGDFLTLMHVLRSDSSCYRAAVCQSRVIGVEGKEVTISIHWALAAGRLTFITTSKFNFLRALAALFGLQLNYILTNPVGLEWMGVEEFTTSRYSNFVGRIEEFAATWLFWNNTILQFVAASKNSQQPGNCRSISDSSSRVDSDALGLSVVDNSDSSQPSHKHSLYSGSLGSILWFSTRSGMLDPVLRLPSNADRDNPKPADLKSLESVQRHMASDTVMEEDRALLGMSRSRLTITLWTREEEHRN</sequence>
<name>A0AAW0E9K7_9AGAR</name>
<organism evidence="2 3">
    <name type="scientific">Favolaschia claudopus</name>
    <dbReference type="NCBI Taxonomy" id="2862362"/>
    <lineage>
        <taxon>Eukaryota</taxon>
        <taxon>Fungi</taxon>
        <taxon>Dikarya</taxon>
        <taxon>Basidiomycota</taxon>
        <taxon>Agaricomycotina</taxon>
        <taxon>Agaricomycetes</taxon>
        <taxon>Agaricomycetidae</taxon>
        <taxon>Agaricales</taxon>
        <taxon>Marasmiineae</taxon>
        <taxon>Mycenaceae</taxon>
        <taxon>Favolaschia</taxon>
    </lineage>
</organism>
<proteinExistence type="predicted"/>
<comment type="caution">
    <text evidence="2">The sequence shown here is derived from an EMBL/GenBank/DDBJ whole genome shotgun (WGS) entry which is preliminary data.</text>
</comment>
<keyword evidence="3" id="KW-1185">Reference proteome</keyword>
<protein>
    <submittedName>
        <fullName evidence="2">Uncharacterized protein</fullName>
    </submittedName>
</protein>
<accession>A0AAW0E9K7</accession>
<feature type="region of interest" description="Disordered" evidence="1">
    <location>
        <begin position="1"/>
        <end position="27"/>
    </location>
</feature>
<reference evidence="2 3" key="1">
    <citation type="journal article" date="2024" name="J Genomics">
        <title>Draft genome sequencing and assembly of Favolaschia claudopus CIRM-BRFM 2984 isolated from oak limbs.</title>
        <authorList>
            <person name="Navarro D."/>
            <person name="Drula E."/>
            <person name="Chaduli D."/>
            <person name="Cazenave R."/>
            <person name="Ahrendt S."/>
            <person name="Wang J."/>
            <person name="Lipzen A."/>
            <person name="Daum C."/>
            <person name="Barry K."/>
            <person name="Grigoriev I.V."/>
            <person name="Favel A."/>
            <person name="Rosso M.N."/>
            <person name="Martin F."/>
        </authorList>
    </citation>
    <scope>NUCLEOTIDE SEQUENCE [LARGE SCALE GENOMIC DNA]</scope>
    <source>
        <strain evidence="2 3">CIRM-BRFM 2984</strain>
    </source>
</reference>
<gene>
    <name evidence="2" type="ORF">R3P38DRAFT_3488828</name>
</gene>
<dbReference type="AlphaFoldDB" id="A0AAW0E9K7"/>
<evidence type="ECO:0000313" key="3">
    <source>
        <dbReference type="Proteomes" id="UP001362999"/>
    </source>
</evidence>
<dbReference type="Proteomes" id="UP001362999">
    <property type="component" value="Unassembled WGS sequence"/>
</dbReference>
<evidence type="ECO:0000313" key="2">
    <source>
        <dbReference type="EMBL" id="KAK7061260.1"/>
    </source>
</evidence>
<dbReference type="EMBL" id="JAWWNJ010000002">
    <property type="protein sequence ID" value="KAK7061260.1"/>
    <property type="molecule type" value="Genomic_DNA"/>
</dbReference>
<evidence type="ECO:0000256" key="1">
    <source>
        <dbReference type="SAM" id="MobiDB-lite"/>
    </source>
</evidence>